<keyword evidence="1" id="KW-0805">Transcription regulation</keyword>
<keyword evidence="7" id="KW-1185">Reference proteome</keyword>
<evidence type="ECO:0000256" key="4">
    <source>
        <dbReference type="ARBA" id="ARBA00023163"/>
    </source>
</evidence>
<keyword evidence="3" id="KW-0010">Activator</keyword>
<dbReference type="Gene3D" id="1.10.490.50">
    <property type="entry name" value="Antibiotic binding domain of TipA-like multidrug resistance regulators"/>
    <property type="match status" value="1"/>
</dbReference>
<keyword evidence="2" id="KW-0238">DNA-binding</keyword>
<dbReference type="Pfam" id="PF13411">
    <property type="entry name" value="MerR_1"/>
    <property type="match status" value="1"/>
</dbReference>
<dbReference type="PANTHER" id="PTHR30204">
    <property type="entry name" value="REDOX-CYCLING DRUG-SENSING TRANSCRIPTIONAL ACTIVATOR SOXR"/>
    <property type="match status" value="1"/>
</dbReference>
<dbReference type="InterPro" id="IPR012925">
    <property type="entry name" value="TipAS_dom"/>
</dbReference>
<dbReference type="InterPro" id="IPR009061">
    <property type="entry name" value="DNA-bd_dom_put_sf"/>
</dbReference>
<proteinExistence type="predicted"/>
<dbReference type="EMBL" id="BMVF01000004">
    <property type="protein sequence ID" value="GHD86881.1"/>
    <property type="molecule type" value="Genomic_DNA"/>
</dbReference>
<accession>A0A918Y1P0</accession>
<evidence type="ECO:0000256" key="2">
    <source>
        <dbReference type="ARBA" id="ARBA00023125"/>
    </source>
</evidence>
<keyword evidence="4" id="KW-0804">Transcription</keyword>
<sequence length="265" mass="29650">MAGETGPAMKGRVMTWPITDVARMSGVTSRTLRHYDDIGLLLPSHTGSNGHRHYDEAGLLRLQQILLMRELGLGLREIAAVLERQVDQVAALREHHRRLLAERDRLDVLAATVGRTIAELEKNEDSDMTEISRPENLFQGFDTARYEAAAHERWPQEAEQARQFADTLTEADVTRLRQEATAAMIRMAEAMAAGTPVTDPAVQNEIDAHYRAICRMWTPTAAAYKALGQTYVDDAQWRETYDRVAVGLAAYQRDAMAAYADARLS</sequence>
<dbReference type="InterPro" id="IPR000551">
    <property type="entry name" value="MerR-type_HTH_dom"/>
</dbReference>
<dbReference type="InterPro" id="IPR047057">
    <property type="entry name" value="MerR_fam"/>
</dbReference>
<evidence type="ECO:0000256" key="1">
    <source>
        <dbReference type="ARBA" id="ARBA00023015"/>
    </source>
</evidence>
<feature type="domain" description="HTH merR-type" evidence="5">
    <location>
        <begin position="15"/>
        <end position="84"/>
    </location>
</feature>
<dbReference type="Proteomes" id="UP000608955">
    <property type="component" value="Unassembled WGS sequence"/>
</dbReference>
<dbReference type="PROSITE" id="PS50937">
    <property type="entry name" value="HTH_MERR_2"/>
    <property type="match status" value="1"/>
</dbReference>
<dbReference type="SUPFAM" id="SSF89082">
    <property type="entry name" value="Antibiotic binding domain of TipA-like multidrug resistance regulators"/>
    <property type="match status" value="1"/>
</dbReference>
<comment type="caution">
    <text evidence="6">The sequence shown here is derived from an EMBL/GenBank/DDBJ whole genome shotgun (WGS) entry which is preliminary data.</text>
</comment>
<evidence type="ECO:0000313" key="7">
    <source>
        <dbReference type="Proteomes" id="UP000608955"/>
    </source>
</evidence>
<dbReference type="GO" id="GO:0003677">
    <property type="term" value="F:DNA binding"/>
    <property type="evidence" value="ECO:0007669"/>
    <property type="project" value="UniProtKB-KW"/>
</dbReference>
<dbReference type="SMART" id="SM00422">
    <property type="entry name" value="HTH_MERR"/>
    <property type="match status" value="1"/>
</dbReference>
<dbReference type="Pfam" id="PF07739">
    <property type="entry name" value="TipAS"/>
    <property type="match status" value="1"/>
</dbReference>
<organism evidence="6 7">
    <name type="scientific">Streptomyces naganishii JCM 4654</name>
    <dbReference type="NCBI Taxonomy" id="1306179"/>
    <lineage>
        <taxon>Bacteria</taxon>
        <taxon>Bacillati</taxon>
        <taxon>Actinomycetota</taxon>
        <taxon>Actinomycetes</taxon>
        <taxon>Kitasatosporales</taxon>
        <taxon>Streptomycetaceae</taxon>
        <taxon>Streptomyces</taxon>
    </lineage>
</organism>
<dbReference type="AlphaFoldDB" id="A0A918Y1P0"/>
<evidence type="ECO:0000259" key="5">
    <source>
        <dbReference type="PROSITE" id="PS50937"/>
    </source>
</evidence>
<protein>
    <submittedName>
        <fullName evidence="6">MerR family transcriptional regulator</fullName>
    </submittedName>
</protein>
<reference evidence="6" key="2">
    <citation type="submission" date="2020-09" db="EMBL/GenBank/DDBJ databases">
        <authorList>
            <person name="Sun Q."/>
            <person name="Ohkuma M."/>
        </authorList>
    </citation>
    <scope>NUCLEOTIDE SEQUENCE</scope>
    <source>
        <strain evidence="6">JCM 4654</strain>
    </source>
</reference>
<dbReference type="SUPFAM" id="SSF46955">
    <property type="entry name" value="Putative DNA-binding domain"/>
    <property type="match status" value="1"/>
</dbReference>
<dbReference type="GO" id="GO:0003700">
    <property type="term" value="F:DNA-binding transcription factor activity"/>
    <property type="evidence" value="ECO:0007669"/>
    <property type="project" value="InterPro"/>
</dbReference>
<dbReference type="PRINTS" id="PR00040">
    <property type="entry name" value="HTHMERR"/>
</dbReference>
<dbReference type="Gene3D" id="1.10.1660.10">
    <property type="match status" value="1"/>
</dbReference>
<dbReference type="InterPro" id="IPR036244">
    <property type="entry name" value="TipA-like_antibiotic-bd"/>
</dbReference>
<evidence type="ECO:0000256" key="3">
    <source>
        <dbReference type="ARBA" id="ARBA00023159"/>
    </source>
</evidence>
<evidence type="ECO:0000313" key="6">
    <source>
        <dbReference type="EMBL" id="GHD86881.1"/>
    </source>
</evidence>
<dbReference type="CDD" id="cd01106">
    <property type="entry name" value="HTH_TipAL-Mta"/>
    <property type="match status" value="1"/>
</dbReference>
<gene>
    <name evidence="6" type="ORF">GCM10010508_16450</name>
</gene>
<dbReference type="PANTHER" id="PTHR30204:SF90">
    <property type="entry name" value="HTH-TYPE TRANSCRIPTIONAL ACTIVATOR MTA"/>
    <property type="match status" value="1"/>
</dbReference>
<name>A0A918Y1P0_9ACTN</name>
<reference evidence="6" key="1">
    <citation type="journal article" date="2014" name="Int. J. Syst. Evol. Microbiol.">
        <title>Complete genome sequence of Corynebacterium casei LMG S-19264T (=DSM 44701T), isolated from a smear-ripened cheese.</title>
        <authorList>
            <consortium name="US DOE Joint Genome Institute (JGI-PGF)"/>
            <person name="Walter F."/>
            <person name="Albersmeier A."/>
            <person name="Kalinowski J."/>
            <person name="Ruckert C."/>
        </authorList>
    </citation>
    <scope>NUCLEOTIDE SEQUENCE</scope>
    <source>
        <strain evidence="6">JCM 4654</strain>
    </source>
</reference>